<proteinExistence type="predicted"/>
<sequence length="180" mass="20693">MSKVKNNNGYHGVTEPISLSGPTEKYLMQTAEVEKYLSDARLYERQDEAILREEVLGKLDQVEQFSTEIYLKGSLKFKRKGQDLFYEHTLSLTEALCWFQFVLTHLDNWQLLIKSIPGEVVKPGRFKAINDDGMSIMKGKLYIHFTVEFPDSLVLEQCKALESVLPPKLSSNLIDMEIDE</sequence>
<dbReference type="EMBL" id="NCVQ01000003">
    <property type="protein sequence ID" value="PWZ38996.1"/>
    <property type="molecule type" value="Genomic_DNA"/>
</dbReference>
<dbReference type="PANTHER" id="PTHR43888">
    <property type="entry name" value="DNAJ-LIKE-2, ISOFORM A-RELATED"/>
    <property type="match status" value="1"/>
</dbReference>
<protein>
    <submittedName>
        <fullName evidence="7">DnaJ 2</fullName>
    </submittedName>
</protein>
<dbReference type="SUPFAM" id="SSF49493">
    <property type="entry name" value="HSP40/DnaJ peptide-binding domain"/>
    <property type="match status" value="1"/>
</dbReference>
<gene>
    <name evidence="7" type="primary">LDJ2_1</name>
    <name evidence="7" type="ORF">Zm00014a_038142</name>
</gene>
<evidence type="ECO:0000259" key="5">
    <source>
        <dbReference type="Pfam" id="PF01556"/>
    </source>
</evidence>
<evidence type="ECO:0000313" key="7">
    <source>
        <dbReference type="EMBL" id="PWZ38996.1"/>
    </source>
</evidence>
<dbReference type="InterPro" id="IPR008971">
    <property type="entry name" value="HSP40/DnaJ_pept-bd"/>
</dbReference>
<evidence type="ECO:0000256" key="4">
    <source>
        <dbReference type="ARBA" id="ARBA00022833"/>
    </source>
</evidence>
<keyword evidence="2" id="KW-0677">Repeat</keyword>
<keyword evidence="3" id="KW-0863">Zinc-finger</keyword>
<evidence type="ECO:0000256" key="3">
    <source>
        <dbReference type="ARBA" id="ARBA00022771"/>
    </source>
</evidence>
<dbReference type="FunFam" id="2.60.260.20:FF:000003">
    <property type="entry name" value="DnaJ subfamily A member 2"/>
    <property type="match status" value="1"/>
</dbReference>
<dbReference type="Proteomes" id="UP000251960">
    <property type="component" value="Chromosome 2"/>
</dbReference>
<evidence type="ECO:0000313" key="8">
    <source>
        <dbReference type="Proteomes" id="UP000251960"/>
    </source>
</evidence>
<dbReference type="AlphaFoldDB" id="A0A3L6FW62"/>
<dbReference type="GO" id="GO:0051082">
    <property type="term" value="F:unfolded protein binding"/>
    <property type="evidence" value="ECO:0007669"/>
    <property type="project" value="InterPro"/>
</dbReference>
<dbReference type="GO" id="GO:0008270">
    <property type="term" value="F:zinc ion binding"/>
    <property type="evidence" value="ECO:0007669"/>
    <property type="project" value="UniProtKB-KW"/>
</dbReference>
<accession>A0A3L6FW62</accession>
<comment type="caution">
    <text evidence="7">The sequence shown here is derived from an EMBL/GenBank/DDBJ whole genome shotgun (WGS) entry which is preliminary data.</text>
</comment>
<organism evidence="7 8">
    <name type="scientific">Zea mays</name>
    <name type="common">Maize</name>
    <dbReference type="NCBI Taxonomy" id="4577"/>
    <lineage>
        <taxon>Eukaryota</taxon>
        <taxon>Viridiplantae</taxon>
        <taxon>Streptophyta</taxon>
        <taxon>Embryophyta</taxon>
        <taxon>Tracheophyta</taxon>
        <taxon>Spermatophyta</taxon>
        <taxon>Magnoliopsida</taxon>
        <taxon>Liliopsida</taxon>
        <taxon>Poales</taxon>
        <taxon>Poaceae</taxon>
        <taxon>PACMAD clade</taxon>
        <taxon>Panicoideae</taxon>
        <taxon>Andropogonodae</taxon>
        <taxon>Andropogoneae</taxon>
        <taxon>Tripsacinae</taxon>
        <taxon>Zea</taxon>
    </lineage>
</organism>
<evidence type="ECO:0000256" key="1">
    <source>
        <dbReference type="ARBA" id="ARBA00022723"/>
    </source>
</evidence>
<dbReference type="Pfam" id="PF20750">
    <property type="entry name" value="PAP_NTPase"/>
    <property type="match status" value="1"/>
</dbReference>
<dbReference type="InterPro" id="IPR044713">
    <property type="entry name" value="DNJA1/2-like"/>
</dbReference>
<dbReference type="GO" id="GO:0006457">
    <property type="term" value="P:protein folding"/>
    <property type="evidence" value="ECO:0007669"/>
    <property type="project" value="InterPro"/>
</dbReference>
<feature type="domain" description="Poly(A) polymerase nucleotidyltransferase" evidence="6">
    <location>
        <begin position="12"/>
        <end position="70"/>
    </location>
</feature>
<dbReference type="ExpressionAtlas" id="A0A3L6FW62">
    <property type="expression patterns" value="baseline"/>
</dbReference>
<dbReference type="GO" id="GO:0030544">
    <property type="term" value="F:Hsp70 protein binding"/>
    <property type="evidence" value="ECO:0007669"/>
    <property type="project" value="InterPro"/>
</dbReference>
<keyword evidence="1" id="KW-0479">Metal-binding</keyword>
<dbReference type="Pfam" id="PF01556">
    <property type="entry name" value="DnaJ_C"/>
    <property type="match status" value="1"/>
</dbReference>
<name>A0A3L6FW62_MAIZE</name>
<dbReference type="Gene3D" id="2.60.260.20">
    <property type="entry name" value="Urease metallochaperone UreE, N-terminal domain"/>
    <property type="match status" value="1"/>
</dbReference>
<dbReference type="InterPro" id="IPR002939">
    <property type="entry name" value="DnaJ_C"/>
</dbReference>
<dbReference type="InterPro" id="IPR048840">
    <property type="entry name" value="PolA_pol_NTPase"/>
</dbReference>
<keyword evidence="4" id="KW-0862">Zinc</keyword>
<evidence type="ECO:0000256" key="2">
    <source>
        <dbReference type="ARBA" id="ARBA00022737"/>
    </source>
</evidence>
<feature type="domain" description="Chaperone DnaJ C-terminal" evidence="5">
    <location>
        <begin position="73"/>
        <end position="150"/>
    </location>
</feature>
<evidence type="ECO:0000259" key="6">
    <source>
        <dbReference type="Pfam" id="PF20750"/>
    </source>
</evidence>
<reference evidence="7 8" key="1">
    <citation type="journal article" date="2018" name="Nat. Genet.">
        <title>Extensive intraspecific gene order and gene structural variations between Mo17 and other maize genomes.</title>
        <authorList>
            <person name="Sun S."/>
            <person name="Zhou Y."/>
            <person name="Chen J."/>
            <person name="Shi J."/>
            <person name="Zhao H."/>
            <person name="Zhao H."/>
            <person name="Song W."/>
            <person name="Zhang M."/>
            <person name="Cui Y."/>
            <person name="Dong X."/>
            <person name="Liu H."/>
            <person name="Ma X."/>
            <person name="Jiao Y."/>
            <person name="Wang B."/>
            <person name="Wei X."/>
            <person name="Stein J.C."/>
            <person name="Glaubitz J.C."/>
            <person name="Lu F."/>
            <person name="Yu G."/>
            <person name="Liang C."/>
            <person name="Fengler K."/>
            <person name="Li B."/>
            <person name="Rafalski A."/>
            <person name="Schnable P.S."/>
            <person name="Ware D.H."/>
            <person name="Buckler E.S."/>
            <person name="Lai J."/>
        </authorList>
    </citation>
    <scope>NUCLEOTIDE SEQUENCE [LARGE SCALE GENOMIC DNA]</scope>
    <source>
        <strain evidence="8">cv. Missouri 17</strain>
        <tissue evidence="7">Seedling</tissue>
    </source>
</reference>